<dbReference type="RefSeq" id="WP_073012423.1">
    <property type="nucleotide sequence ID" value="NZ_FRBW01000002.1"/>
</dbReference>
<dbReference type="Proteomes" id="UP000186002">
    <property type="component" value="Unassembled WGS sequence"/>
</dbReference>
<comment type="cofactor">
    <cofactor evidence="1">
        <name>Zn(2+)</name>
        <dbReference type="ChEBI" id="CHEBI:29105"/>
    </cofactor>
</comment>
<keyword evidence="2" id="KW-0479">Metal-binding</keyword>
<evidence type="ECO:0000256" key="3">
    <source>
        <dbReference type="ARBA" id="ARBA00022801"/>
    </source>
</evidence>
<dbReference type="InterPro" id="IPR053138">
    <property type="entry name" value="N-alpha-Ac-DABA_deacetylase"/>
</dbReference>
<dbReference type="STRING" id="735517.SAMN05444272_1979"/>
<dbReference type="PANTHER" id="PTHR37326:SF2">
    <property type="entry name" value="SUCCINYLGLUTAMATE DESUCCINYLASE_ASPARTOACYLASE FAMILY PROTEIN"/>
    <property type="match status" value="1"/>
</dbReference>
<dbReference type="AlphaFoldDB" id="A0A1M7GP99"/>
<dbReference type="InterPro" id="IPR043795">
    <property type="entry name" value="N-alpha-Ac-DABA-like"/>
</dbReference>
<proteinExistence type="predicted"/>
<evidence type="ECO:0000256" key="2">
    <source>
        <dbReference type="ARBA" id="ARBA00022723"/>
    </source>
</evidence>
<evidence type="ECO:0000313" key="6">
    <source>
        <dbReference type="EMBL" id="SHM18006.1"/>
    </source>
</evidence>
<evidence type="ECO:0000259" key="5">
    <source>
        <dbReference type="Pfam" id="PF24827"/>
    </source>
</evidence>
<dbReference type="EMBL" id="FRBW01000002">
    <property type="protein sequence ID" value="SHM18006.1"/>
    <property type="molecule type" value="Genomic_DNA"/>
</dbReference>
<evidence type="ECO:0000256" key="1">
    <source>
        <dbReference type="ARBA" id="ARBA00001947"/>
    </source>
</evidence>
<feature type="domain" description="Succinylglutamate desuccinylase/Aspartoacylase catalytic" evidence="5">
    <location>
        <begin position="60"/>
        <end position="240"/>
    </location>
</feature>
<dbReference type="GO" id="GO:0046872">
    <property type="term" value="F:metal ion binding"/>
    <property type="evidence" value="ECO:0007669"/>
    <property type="project" value="UniProtKB-KW"/>
</dbReference>
<dbReference type="OrthoDB" id="9782876at2"/>
<protein>
    <recommendedName>
        <fullName evidence="5">Succinylglutamate desuccinylase/Aspartoacylase catalytic domain-containing protein</fullName>
    </recommendedName>
</protein>
<accession>A0A1M7GP99</accession>
<name>A0A1M7GP99_9HYPH</name>
<organism evidence="6 7">
    <name type="scientific">Roseibium suaedae</name>
    <dbReference type="NCBI Taxonomy" id="735517"/>
    <lineage>
        <taxon>Bacteria</taxon>
        <taxon>Pseudomonadati</taxon>
        <taxon>Pseudomonadota</taxon>
        <taxon>Alphaproteobacteria</taxon>
        <taxon>Hyphomicrobiales</taxon>
        <taxon>Stappiaceae</taxon>
        <taxon>Roseibium</taxon>
    </lineage>
</organism>
<gene>
    <name evidence="6" type="ORF">SAMN05444272_1979</name>
</gene>
<keyword evidence="3" id="KW-0378">Hydrolase</keyword>
<dbReference type="PANTHER" id="PTHR37326">
    <property type="entry name" value="BLL3975 PROTEIN"/>
    <property type="match status" value="1"/>
</dbReference>
<dbReference type="GO" id="GO:0016788">
    <property type="term" value="F:hydrolase activity, acting on ester bonds"/>
    <property type="evidence" value="ECO:0007669"/>
    <property type="project" value="InterPro"/>
</dbReference>
<dbReference type="InterPro" id="IPR055438">
    <property type="entry name" value="AstE_AspA_cat"/>
</dbReference>
<dbReference type="PIRSF" id="PIRSF039012">
    <property type="entry name" value="ASP"/>
    <property type="match status" value="1"/>
</dbReference>
<dbReference type="GO" id="GO:0016811">
    <property type="term" value="F:hydrolase activity, acting on carbon-nitrogen (but not peptide) bonds, in linear amides"/>
    <property type="evidence" value="ECO:0007669"/>
    <property type="project" value="InterPro"/>
</dbReference>
<reference evidence="6 7" key="1">
    <citation type="submission" date="2016-11" db="EMBL/GenBank/DDBJ databases">
        <authorList>
            <person name="Jaros S."/>
            <person name="Januszkiewicz K."/>
            <person name="Wedrychowicz H."/>
        </authorList>
    </citation>
    <scope>NUCLEOTIDE SEQUENCE [LARGE SCALE GENOMIC DNA]</scope>
    <source>
        <strain evidence="6 7">DSM 22153</strain>
    </source>
</reference>
<keyword evidence="4" id="KW-0862">Zinc</keyword>
<evidence type="ECO:0000256" key="4">
    <source>
        <dbReference type="ARBA" id="ARBA00022833"/>
    </source>
</evidence>
<evidence type="ECO:0000313" key="7">
    <source>
        <dbReference type="Proteomes" id="UP000186002"/>
    </source>
</evidence>
<dbReference type="Gene3D" id="3.40.630.10">
    <property type="entry name" value="Zn peptidases"/>
    <property type="match status" value="1"/>
</dbReference>
<keyword evidence="7" id="KW-1185">Reference proteome</keyword>
<dbReference type="CDD" id="cd06251">
    <property type="entry name" value="M14_ASTE_ASPA-like"/>
    <property type="match status" value="1"/>
</dbReference>
<dbReference type="Pfam" id="PF24827">
    <property type="entry name" value="AstE_AspA_cat"/>
    <property type="match status" value="1"/>
</dbReference>
<sequence>MTSKTAGAATGQDKTPRAPFEIGTQMVAAGTRRTVALPVSVLSDHTPVAMSVHVIHGRRPGPVIFVSAAVHGDEVIGVEIARRLLRADNLDTLKGTLLVVPIVNSFGFMTNSRYLPDRRDLNRSFPGSQKGSLAARLAWLFMSEIVSRCDFGIDLHSAAIHRTNLPQIRISPSRDDTLALARAFGAPVIVKSKLRDGSLRQAAQAQGKDILLYEAGEGLRFDEMAIRAGVSGILRVLRHLGMISAKGVTKPKAASILTSHTSWVRSPAGGLLRSFKTTGSMVSEGELLGIVSDPFGEVEREVLAAVSGLIIGRTNLPVVNEGDGLFHVAEIKAQGAAEATVESLIMQLEADPMFDEDEII</sequence>
<dbReference type="SUPFAM" id="SSF53187">
    <property type="entry name" value="Zn-dependent exopeptidases"/>
    <property type="match status" value="1"/>
</dbReference>